<feature type="transmembrane region" description="Helical" evidence="7">
    <location>
        <begin position="68"/>
        <end position="88"/>
    </location>
</feature>
<feature type="transmembrane region" description="Helical" evidence="7">
    <location>
        <begin position="247"/>
        <end position="267"/>
    </location>
</feature>
<sequence>MYTIYTLLESFFIHPFLQRAALLCVLSSVLCALMGAILMSGRTTFLGDALSHGMLPGITLGIRMGGPWWTVSFMGAVSGIILTSIALWTSRHRALDMNSSIAGVYLVAIAISMFWGGSEEIMHAFFGSILTIPQSYVYVLAACTFGSSIFCYFFLKDLRAYSFDADFACRAYPKMLWIYRGWIGLFVLNAAVQFQGMGALVVLGLTILPFLSFYVLETHLRHILWKSILWNICATVLSLVLSCQKDWPYGPTLILILGAGYGGALVYSRINFSYLWRGILLFGMIPMLYAQRSQVVTSSRLLKHIVEILLPKSFIVETLSENNHFHHVSYSARNLIKLTQTDLIIIHGTGIDMYWLPILQSLEVKARVLVLSQEITFKNFQEGHDNLILDGHLWHDPGYVIQYVKSIENILLSLYPKWAHPIRSAAHAYVQNLLRLDQWIKKQWFGRKKGAGLVAHDGMTHYQNRYAITLYPVPEIRHHQGKYLKNLMQRNICAVFPEQGHNSHTLHQWAADLNIKLEDPLCIDDLALGETYVGMMRKNTKILCQGLTLNIKKKISSNK</sequence>
<dbReference type="GO" id="GO:0046872">
    <property type="term" value="F:metal ion binding"/>
    <property type="evidence" value="ECO:0007669"/>
    <property type="project" value="InterPro"/>
</dbReference>
<protein>
    <submittedName>
        <fullName evidence="8">Putative periplasmic iron-binding protein</fullName>
    </submittedName>
</protein>
<proteinExistence type="inferred from homology"/>
<dbReference type="InterPro" id="IPR006127">
    <property type="entry name" value="ZnuA-like"/>
</dbReference>
<dbReference type="GO" id="GO:0030001">
    <property type="term" value="P:metal ion transport"/>
    <property type="evidence" value="ECO:0007669"/>
    <property type="project" value="InterPro"/>
</dbReference>
<comment type="similarity">
    <text evidence="2 6">Belongs to the ABC-3 integral membrane protein family.</text>
</comment>
<dbReference type="EMBL" id="PHHC01000079">
    <property type="protein sequence ID" value="PPE04022.1"/>
    <property type="molecule type" value="Genomic_DNA"/>
</dbReference>
<dbReference type="Gene3D" id="1.10.3470.10">
    <property type="entry name" value="ABC transporter involved in vitamin B12 uptake, BtuC"/>
    <property type="match status" value="1"/>
</dbReference>
<dbReference type="SUPFAM" id="SSF81345">
    <property type="entry name" value="ABC transporter involved in vitamin B12 uptake, BtuC"/>
    <property type="match status" value="1"/>
</dbReference>
<dbReference type="AlphaFoldDB" id="A0A2S5RA02"/>
<feature type="transmembrane region" description="Helical" evidence="7">
    <location>
        <begin position="223"/>
        <end position="241"/>
    </location>
</feature>
<dbReference type="PANTHER" id="PTHR30477:SF0">
    <property type="entry name" value="METAL TRANSPORT SYSTEM MEMBRANE PROTEIN TM_0125-RELATED"/>
    <property type="match status" value="1"/>
</dbReference>
<keyword evidence="4 7" id="KW-1133">Transmembrane helix</keyword>
<feature type="transmembrane region" description="Helical" evidence="7">
    <location>
        <begin position="136"/>
        <end position="155"/>
    </location>
</feature>
<feature type="transmembrane region" description="Helical" evidence="7">
    <location>
        <begin position="274"/>
        <end position="290"/>
    </location>
</feature>
<dbReference type="SUPFAM" id="SSF53807">
    <property type="entry name" value="Helical backbone' metal receptor"/>
    <property type="match status" value="1"/>
</dbReference>
<evidence type="ECO:0000256" key="3">
    <source>
        <dbReference type="ARBA" id="ARBA00022692"/>
    </source>
</evidence>
<comment type="caution">
    <text evidence="8">The sequence shown here is derived from an EMBL/GenBank/DDBJ whole genome shotgun (WGS) entry which is preliminary data.</text>
</comment>
<evidence type="ECO:0000256" key="2">
    <source>
        <dbReference type="ARBA" id="ARBA00008034"/>
    </source>
</evidence>
<dbReference type="GO" id="GO:0043190">
    <property type="term" value="C:ATP-binding cassette (ABC) transporter complex"/>
    <property type="evidence" value="ECO:0007669"/>
    <property type="project" value="InterPro"/>
</dbReference>
<evidence type="ECO:0000256" key="4">
    <source>
        <dbReference type="ARBA" id="ARBA00022989"/>
    </source>
</evidence>
<feature type="transmembrane region" description="Helical" evidence="7">
    <location>
        <begin position="176"/>
        <end position="192"/>
    </location>
</feature>
<comment type="subcellular location">
    <subcellularLocation>
        <location evidence="6">Cell membrane</location>
        <topology evidence="6">Multi-pass membrane protein</topology>
    </subcellularLocation>
    <subcellularLocation>
        <location evidence="1">Membrane</location>
        <topology evidence="1">Multi-pass membrane protein</topology>
    </subcellularLocation>
</comment>
<organism evidence="8 9">
    <name type="scientific">Holospora curviuscula</name>
    <dbReference type="NCBI Taxonomy" id="1082868"/>
    <lineage>
        <taxon>Bacteria</taxon>
        <taxon>Pseudomonadati</taxon>
        <taxon>Pseudomonadota</taxon>
        <taxon>Alphaproteobacteria</taxon>
        <taxon>Holosporales</taxon>
        <taxon>Holosporaceae</taxon>
        <taxon>Holospora</taxon>
    </lineage>
</organism>
<keyword evidence="5 7" id="KW-0472">Membrane</keyword>
<dbReference type="GO" id="GO:0055085">
    <property type="term" value="P:transmembrane transport"/>
    <property type="evidence" value="ECO:0007669"/>
    <property type="project" value="InterPro"/>
</dbReference>
<dbReference type="Gene3D" id="3.40.50.1980">
    <property type="entry name" value="Nitrogenase molybdenum iron protein domain"/>
    <property type="match status" value="2"/>
</dbReference>
<feature type="transmembrane region" description="Helical" evidence="7">
    <location>
        <begin position="100"/>
        <end position="116"/>
    </location>
</feature>
<dbReference type="Pfam" id="PF01297">
    <property type="entry name" value="ZnuA"/>
    <property type="match status" value="1"/>
</dbReference>
<dbReference type="InterPro" id="IPR001626">
    <property type="entry name" value="ABC_TroCD"/>
</dbReference>
<dbReference type="Pfam" id="PF00950">
    <property type="entry name" value="ABC-3"/>
    <property type="match status" value="1"/>
</dbReference>
<evidence type="ECO:0000313" key="9">
    <source>
        <dbReference type="Proteomes" id="UP000239425"/>
    </source>
</evidence>
<evidence type="ECO:0000256" key="6">
    <source>
        <dbReference type="RuleBase" id="RU003943"/>
    </source>
</evidence>
<dbReference type="RefSeq" id="WP_104206632.1">
    <property type="nucleotide sequence ID" value="NZ_PHHC01000079.1"/>
</dbReference>
<name>A0A2S5RA02_9PROT</name>
<keyword evidence="6" id="KW-0813">Transport</keyword>
<dbReference type="Proteomes" id="UP000239425">
    <property type="component" value="Unassembled WGS sequence"/>
</dbReference>
<keyword evidence="9" id="KW-1185">Reference proteome</keyword>
<feature type="transmembrane region" description="Helical" evidence="7">
    <location>
        <begin position="20"/>
        <end position="38"/>
    </location>
</feature>
<accession>A0A2S5RA02</accession>
<keyword evidence="3 6" id="KW-0812">Transmembrane</keyword>
<dbReference type="OrthoDB" id="9804300at2"/>
<evidence type="ECO:0000256" key="1">
    <source>
        <dbReference type="ARBA" id="ARBA00004141"/>
    </source>
</evidence>
<dbReference type="InterPro" id="IPR037294">
    <property type="entry name" value="ABC_BtuC-like"/>
</dbReference>
<reference evidence="8 9" key="1">
    <citation type="submission" date="2017-11" db="EMBL/GenBank/DDBJ databases">
        <title>Comparative genomic analysis of Holospora spp., intranuclear symbionts of paramecia.</title>
        <authorList>
            <person name="Garushyants S.K."/>
            <person name="Beliavskaya A."/>
            <person name="Malko D.B."/>
            <person name="Logacheva M.D."/>
            <person name="Rautian M.S."/>
            <person name="Gelfand M.S."/>
        </authorList>
    </citation>
    <scope>NUCLEOTIDE SEQUENCE [LARGE SCALE GENOMIC DNA]</scope>
    <source>
        <strain evidence="9">02AZ16</strain>
    </source>
</reference>
<feature type="transmembrane region" description="Helical" evidence="7">
    <location>
        <begin position="198"/>
        <end position="216"/>
    </location>
</feature>
<gene>
    <name evidence="8" type="ORF">HCUR_00557</name>
</gene>
<evidence type="ECO:0000256" key="5">
    <source>
        <dbReference type="ARBA" id="ARBA00023136"/>
    </source>
</evidence>
<evidence type="ECO:0000256" key="7">
    <source>
        <dbReference type="SAM" id="Phobius"/>
    </source>
</evidence>
<evidence type="ECO:0000313" key="8">
    <source>
        <dbReference type="EMBL" id="PPE04022.1"/>
    </source>
</evidence>
<dbReference type="PANTHER" id="PTHR30477">
    <property type="entry name" value="ABC-TRANSPORTER METAL-BINDING PROTEIN"/>
    <property type="match status" value="1"/>
</dbReference>